<dbReference type="InterPro" id="IPR003439">
    <property type="entry name" value="ABC_transporter-like_ATP-bd"/>
</dbReference>
<feature type="transmembrane region" description="Helical" evidence="7">
    <location>
        <begin position="356"/>
        <end position="381"/>
    </location>
</feature>
<keyword evidence="5 7" id="KW-1133">Transmembrane helix</keyword>
<dbReference type="Pfam" id="PF12698">
    <property type="entry name" value="ABC2_membrane_3"/>
    <property type="match status" value="1"/>
</dbReference>
<dbReference type="GO" id="GO:0005319">
    <property type="term" value="F:lipid transporter activity"/>
    <property type="evidence" value="ECO:0007669"/>
    <property type="project" value="TreeGrafter"/>
</dbReference>
<dbReference type="GO" id="GO:0140359">
    <property type="term" value="F:ABC-type transporter activity"/>
    <property type="evidence" value="ECO:0007669"/>
    <property type="project" value="InterPro"/>
</dbReference>
<keyword evidence="4" id="KW-0067">ATP-binding</keyword>
<dbReference type="FunFam" id="3.40.50.300:FF:000933">
    <property type="entry name" value="ABC transporter A family member 7"/>
    <property type="match status" value="1"/>
</dbReference>
<evidence type="ECO:0000256" key="1">
    <source>
        <dbReference type="ARBA" id="ARBA00004141"/>
    </source>
</evidence>
<keyword evidence="2 7" id="KW-0812">Transmembrane</keyword>
<evidence type="ECO:0000256" key="7">
    <source>
        <dbReference type="SAM" id="Phobius"/>
    </source>
</evidence>
<feature type="transmembrane region" description="Helical" evidence="7">
    <location>
        <begin position="1505"/>
        <end position="1526"/>
    </location>
</feature>
<evidence type="ECO:0000313" key="13">
    <source>
        <dbReference type="WBParaSite" id="DME_0000071501-mRNA-1"/>
    </source>
</evidence>
<feature type="transmembrane region" description="Helical" evidence="7">
    <location>
        <begin position="288"/>
        <end position="315"/>
    </location>
</feature>
<dbReference type="PANTHER" id="PTHR19229:SF271">
    <property type="entry name" value="ABC TRANSPORTER CED-7"/>
    <property type="match status" value="1"/>
</dbReference>
<keyword evidence="8" id="KW-0732">Signal</keyword>
<dbReference type="SUPFAM" id="SSF52540">
    <property type="entry name" value="P-loop containing nucleoside triphosphate hydrolases"/>
    <property type="match status" value="2"/>
</dbReference>
<feature type="domain" description="ABC transporter" evidence="9">
    <location>
        <begin position="1224"/>
        <end position="1447"/>
    </location>
</feature>
<feature type="signal peptide" evidence="8">
    <location>
        <begin position="1"/>
        <end position="17"/>
    </location>
</feature>
<dbReference type="Proteomes" id="UP000274756">
    <property type="component" value="Unassembled WGS sequence"/>
</dbReference>
<feature type="transmembrane region" description="Helical" evidence="7">
    <location>
        <begin position="1020"/>
        <end position="1041"/>
    </location>
</feature>
<dbReference type="InterPro" id="IPR017871">
    <property type="entry name" value="ABC_transporter-like_CS"/>
</dbReference>
<dbReference type="PROSITE" id="PS50893">
    <property type="entry name" value="ABC_TRANSPORTER_2"/>
    <property type="match status" value="2"/>
</dbReference>
<feature type="transmembrane region" description="Helical" evidence="7">
    <location>
        <begin position="1048"/>
        <end position="1071"/>
    </location>
</feature>
<dbReference type="OrthoDB" id="10255969at2759"/>
<feature type="transmembrane region" description="Helical" evidence="7">
    <location>
        <begin position="241"/>
        <end position="267"/>
    </location>
</feature>
<evidence type="ECO:0000256" key="2">
    <source>
        <dbReference type="ARBA" id="ARBA00022692"/>
    </source>
</evidence>
<comment type="subcellular location">
    <subcellularLocation>
        <location evidence="1">Membrane</location>
        <topology evidence="1">Multi-pass membrane protein</topology>
    </subcellularLocation>
</comment>
<feature type="domain" description="ABC transporter" evidence="9">
    <location>
        <begin position="526"/>
        <end position="752"/>
    </location>
</feature>
<feature type="transmembrane region" description="Helical" evidence="7">
    <location>
        <begin position="1152"/>
        <end position="1173"/>
    </location>
</feature>
<feature type="transmembrane region" description="Helical" evidence="7">
    <location>
        <begin position="1083"/>
        <end position="1108"/>
    </location>
</feature>
<dbReference type="InterPro" id="IPR003593">
    <property type="entry name" value="AAA+_ATPase"/>
</dbReference>
<evidence type="ECO:0000256" key="4">
    <source>
        <dbReference type="ARBA" id="ARBA00022840"/>
    </source>
</evidence>
<feature type="transmembrane region" description="Helical" evidence="7">
    <location>
        <begin position="863"/>
        <end position="884"/>
    </location>
</feature>
<evidence type="ECO:0000256" key="8">
    <source>
        <dbReference type="SAM" id="SignalP"/>
    </source>
</evidence>
<dbReference type="EMBL" id="UYYG01001151">
    <property type="protein sequence ID" value="VDN55102.1"/>
    <property type="molecule type" value="Genomic_DNA"/>
</dbReference>
<dbReference type="InterPro" id="IPR013525">
    <property type="entry name" value="ABC2_TM"/>
</dbReference>
<dbReference type="FunFam" id="3.40.50.300:FF:001598">
    <property type="entry name" value="ABC transporter ced-7"/>
    <property type="match status" value="1"/>
</dbReference>
<gene>
    <name evidence="10" type="ORF">DME_LOCUS5075</name>
</gene>
<evidence type="ECO:0000313" key="10">
    <source>
        <dbReference type="EMBL" id="VDN55102.1"/>
    </source>
</evidence>
<dbReference type="WBParaSite" id="DME_0000071501-mRNA-1">
    <property type="protein sequence ID" value="DME_0000071501-mRNA-1"/>
    <property type="gene ID" value="DME_0000071501"/>
</dbReference>
<dbReference type="Gene3D" id="3.40.50.300">
    <property type="entry name" value="P-loop containing nucleotide triphosphate hydrolases"/>
    <property type="match status" value="2"/>
</dbReference>
<dbReference type="PROSITE" id="PS00211">
    <property type="entry name" value="ABC_TRANSPORTER_1"/>
    <property type="match status" value="2"/>
</dbReference>
<protein>
    <submittedName>
        <fullName evidence="13">ABC transporter domain-containing protein</fullName>
    </submittedName>
</protein>
<evidence type="ECO:0000256" key="3">
    <source>
        <dbReference type="ARBA" id="ARBA00022741"/>
    </source>
</evidence>
<dbReference type="PANTHER" id="PTHR19229">
    <property type="entry name" value="ATP-BINDING CASSETTE TRANSPORTER SUBFAMILY A ABCA"/>
    <property type="match status" value="1"/>
</dbReference>
<dbReference type="GO" id="GO:0016887">
    <property type="term" value="F:ATP hydrolysis activity"/>
    <property type="evidence" value="ECO:0007669"/>
    <property type="project" value="InterPro"/>
</dbReference>
<evidence type="ECO:0000313" key="12">
    <source>
        <dbReference type="Proteomes" id="UP000274756"/>
    </source>
</evidence>
<dbReference type="SMART" id="SM00382">
    <property type="entry name" value="AAA"/>
    <property type="match status" value="2"/>
</dbReference>
<dbReference type="GO" id="GO:0005524">
    <property type="term" value="F:ATP binding"/>
    <property type="evidence" value="ECO:0007669"/>
    <property type="project" value="UniProtKB-KW"/>
</dbReference>
<dbReference type="Proteomes" id="UP000038040">
    <property type="component" value="Unplaced"/>
</dbReference>
<dbReference type="InterPro" id="IPR027417">
    <property type="entry name" value="P-loop_NTPase"/>
</dbReference>
<reference evidence="10 12" key="2">
    <citation type="submission" date="2018-11" db="EMBL/GenBank/DDBJ databases">
        <authorList>
            <consortium name="Pathogen Informatics"/>
        </authorList>
    </citation>
    <scope>NUCLEOTIDE SEQUENCE [LARGE SCALE GENOMIC DNA]</scope>
</reference>
<keyword evidence="3" id="KW-0547">Nucleotide-binding</keyword>
<dbReference type="AlphaFoldDB" id="A0A0N4U240"/>
<keyword evidence="6 7" id="KW-0472">Membrane</keyword>
<dbReference type="InterPro" id="IPR026082">
    <property type="entry name" value="ABCA"/>
</dbReference>
<feature type="chain" id="PRO_5041081750" evidence="8">
    <location>
        <begin position="18"/>
        <end position="1579"/>
    </location>
</feature>
<proteinExistence type="predicted"/>
<feature type="transmembrane region" description="Helical" evidence="7">
    <location>
        <begin position="321"/>
        <end position="344"/>
    </location>
</feature>
<feature type="transmembrane region" description="Helical" evidence="7">
    <location>
        <begin position="448"/>
        <end position="469"/>
    </location>
</feature>
<feature type="transmembrane region" description="Helical" evidence="7">
    <location>
        <begin position="1120"/>
        <end position="1137"/>
    </location>
</feature>
<dbReference type="CDD" id="cd03263">
    <property type="entry name" value="ABC_subfamily_A"/>
    <property type="match status" value="2"/>
</dbReference>
<dbReference type="Pfam" id="PF00005">
    <property type="entry name" value="ABC_tran"/>
    <property type="match status" value="2"/>
</dbReference>
<accession>A0A0N4U240</accession>
<name>A0A0N4U240_DRAME</name>
<keyword evidence="12" id="KW-1185">Reference proteome</keyword>
<evidence type="ECO:0000259" key="9">
    <source>
        <dbReference type="PROSITE" id="PS50893"/>
    </source>
</evidence>
<dbReference type="GO" id="GO:0016020">
    <property type="term" value="C:membrane"/>
    <property type="evidence" value="ECO:0007669"/>
    <property type="project" value="UniProtKB-SubCell"/>
</dbReference>
<reference evidence="13" key="1">
    <citation type="submission" date="2016-04" db="UniProtKB">
        <authorList>
            <consortium name="WormBaseParasite"/>
        </authorList>
    </citation>
    <scope>IDENTIFICATION</scope>
</reference>
<sequence length="1579" mass="178985">MFLKLLLLLLRKNIVTAWRGKAWIFAEIFLPLLLMVPYTYFGFEKPAIVPAETFESFRVTGDWRDFKRHVGRLSTIYKTLCLRSKYIGIAFSNGTGNEKELRFIADKLEKRYNNEMLGDFNITVRIFDTSKTLDAELVKDNATCGKYMGGIVFSEFNSRLSYKIRLSSPFGSWYTGNEIWKYGDPFTILNDHNPVPGTPSYWSSGFLSLQFARGNSTFGQNYILRLERMPEPEHFDKSINFFLSLLVFFWFLALIPFVIHSTAKVVAEKESGMMAYLMVMGLRPSVYFTSHFIFALVEVFLILIPPCIILLFGLILISWSLFIIAILIYGIGLVSFVMLMSTMFHSSTTALKASLLIWFLSIGLPFYIQSIFQSFNAYFYYNVIELELELLNRDLAILYSTNYGIFLHSLNINAAFYRAIEAVQNYLQRDTYLGWENCFDGSSSPFPFGLSLIMMIIDIIWMILLASYLSQVYPPGEIPAKSFFFFLPFCKKEEMTLEKMDDSTDRMNVSNENIQIDERGIELADIDIRNLTKKYSTLKAVDALSFKAYRGNVTVLLGHNGAGKSTTFSMITGVSKPTSGIVRICREVLSSSSLTHCQKNVGYCPQYNPIFDLLTVREHLEFFRKLKNNRDNFIDSLINEVGLGDKANEIAKNLSGGMKRKLCVAMSLIGGSQIVLLDEPTAGMDLGSRHMIRDLLERYKCDRTILLTTHYMDEADALGDRIAIMVKGKLVCSGTSEFLKARFGTGYLLAVDLKDPTNITNRRDSIMKAVQCFVNSARIQSASAHQLTILLPTEHKKKVGEFANQDAINYDGIDFAKRHASKLCNHSHYFENHMVLFLVQIFALIRKRAVCYIRKPSRLISQFFIPLLLFIMTSFAMKTTVYTLNEVKLNPDKLVPSVVLLQFDRKLPLLENSFTNFLNGIKGYETRYANLQANLSEIILQTPKVLPPLALVFSTSLEGDHIKIVAFFNGKAIHGPVIAMSLVHNVLLSKEAGPITLSLLPYEQEKRSTIFVSENGQSVIVYWISIFILSLISSGFISFLVDERSSKFLYQCFSVMLLWLLYFWSVMPFTYCASLLFLNSTKAYAAVMSLNLVVSLGALLIVQGLSLYNPSLIGYIDSPLLILLPSYAYLNALISLVEAEFAEVENIYQWKLLGRTITFMCISGVAYWFLLAASQSRRFCLFLASIWNMNFHRNTITEGFIEEDVDVMTEREHMERTANCELALAVRGISKYYGRFCAVNNLTFGVRPDECFGLLGVNGAGKTSTFDILTGTSFCSNGKAFLNGHSFNGNQRIGFCPQFDALLDYLTAKEILQLMASLCGFTDVNQRVQSVLEAVHLIPQANNIVRCYSGGQKRRLSLGIALISQARLILLDEPTAGIDPKARRQIWDVLTAMRDKGCAILLTSHSMDECEALCSRIGIMHHGSLMAIGSPQHIKSRFLFSFKFSLVFLRFGEGYTLTVTLKSKAGKDDVIQSVKRLFPESSFKTLTHPLHLVWHIGRRDGDSKWFFQNLFFVLFFNLAAFRWSVFFEKADHLASMHSCIADYSFAQATLEEAFLRLSQQGDDHIERVERHVLPLSTLL</sequence>
<evidence type="ECO:0000313" key="11">
    <source>
        <dbReference type="Proteomes" id="UP000038040"/>
    </source>
</evidence>
<evidence type="ECO:0000256" key="5">
    <source>
        <dbReference type="ARBA" id="ARBA00022989"/>
    </source>
</evidence>
<evidence type="ECO:0000256" key="6">
    <source>
        <dbReference type="ARBA" id="ARBA00023136"/>
    </source>
</evidence>
<dbReference type="STRING" id="318479.A0A0N4U240"/>
<organism evidence="11 13">
    <name type="scientific">Dracunculus medinensis</name>
    <name type="common">Guinea worm</name>
    <dbReference type="NCBI Taxonomy" id="318479"/>
    <lineage>
        <taxon>Eukaryota</taxon>
        <taxon>Metazoa</taxon>
        <taxon>Ecdysozoa</taxon>
        <taxon>Nematoda</taxon>
        <taxon>Chromadorea</taxon>
        <taxon>Rhabditida</taxon>
        <taxon>Spirurina</taxon>
        <taxon>Dracunculoidea</taxon>
        <taxon>Dracunculidae</taxon>
        <taxon>Dracunculus</taxon>
    </lineage>
</organism>